<keyword evidence="1" id="KW-0812">Transmembrane</keyword>
<keyword evidence="1" id="KW-0472">Membrane</keyword>
<proteinExistence type="predicted"/>
<keyword evidence="3" id="KW-1185">Reference proteome</keyword>
<evidence type="ECO:0000256" key="1">
    <source>
        <dbReference type="SAM" id="Phobius"/>
    </source>
</evidence>
<dbReference type="EMBL" id="BAABIA010000003">
    <property type="protein sequence ID" value="GAA5139434.1"/>
    <property type="molecule type" value="Genomic_DNA"/>
</dbReference>
<feature type="transmembrane region" description="Helical" evidence="1">
    <location>
        <begin position="7"/>
        <end position="27"/>
    </location>
</feature>
<organism evidence="2 3">
    <name type="scientific">Prosthecobacter algae</name>
    <dbReference type="NCBI Taxonomy" id="1144682"/>
    <lineage>
        <taxon>Bacteria</taxon>
        <taxon>Pseudomonadati</taxon>
        <taxon>Verrucomicrobiota</taxon>
        <taxon>Verrucomicrobiia</taxon>
        <taxon>Verrucomicrobiales</taxon>
        <taxon>Verrucomicrobiaceae</taxon>
        <taxon>Prosthecobacter</taxon>
    </lineage>
</organism>
<protein>
    <submittedName>
        <fullName evidence="2">Uncharacterized protein</fullName>
    </submittedName>
</protein>
<feature type="transmembrane region" description="Helical" evidence="1">
    <location>
        <begin position="39"/>
        <end position="57"/>
    </location>
</feature>
<evidence type="ECO:0000313" key="2">
    <source>
        <dbReference type="EMBL" id="GAA5139434.1"/>
    </source>
</evidence>
<gene>
    <name evidence="2" type="ORF">GCM10023213_20130</name>
</gene>
<keyword evidence="1" id="KW-1133">Transmembrane helix</keyword>
<sequence length="135" mass="15426">MLQQFHNIAFEIKLAIASALGLGTFLADISGDYKGWEDLSLKVLLLIALVYIGRLYLQQQKDHKSEVADYRREIVETWAAHKRDVEEREDKMNAALSAAREDMAILIGLTKEQTDHYKSVTRKLIEDRIAKPTLP</sequence>
<reference evidence="3" key="1">
    <citation type="journal article" date="2019" name="Int. J. Syst. Evol. Microbiol.">
        <title>The Global Catalogue of Microorganisms (GCM) 10K type strain sequencing project: providing services to taxonomists for standard genome sequencing and annotation.</title>
        <authorList>
            <consortium name="The Broad Institute Genomics Platform"/>
            <consortium name="The Broad Institute Genome Sequencing Center for Infectious Disease"/>
            <person name="Wu L."/>
            <person name="Ma J."/>
        </authorList>
    </citation>
    <scope>NUCLEOTIDE SEQUENCE [LARGE SCALE GENOMIC DNA]</scope>
    <source>
        <strain evidence="3">JCM 18053</strain>
    </source>
</reference>
<dbReference type="RefSeq" id="WP_345736238.1">
    <property type="nucleotide sequence ID" value="NZ_BAABIA010000003.1"/>
</dbReference>
<comment type="caution">
    <text evidence="2">The sequence shown here is derived from an EMBL/GenBank/DDBJ whole genome shotgun (WGS) entry which is preliminary data.</text>
</comment>
<evidence type="ECO:0000313" key="3">
    <source>
        <dbReference type="Proteomes" id="UP001499852"/>
    </source>
</evidence>
<dbReference type="Proteomes" id="UP001499852">
    <property type="component" value="Unassembled WGS sequence"/>
</dbReference>
<accession>A0ABP9P436</accession>
<name>A0ABP9P436_9BACT</name>